<feature type="transmembrane region" description="Helical" evidence="1">
    <location>
        <begin position="26"/>
        <end position="45"/>
    </location>
</feature>
<feature type="domain" description="VanZ-like" evidence="2">
    <location>
        <begin position="24"/>
        <end position="96"/>
    </location>
</feature>
<reference evidence="3 4" key="1">
    <citation type="submission" date="2021-09" db="EMBL/GenBank/DDBJ databases">
        <title>Whole genome sequence of Nocardioides sp. GBK3QG-3.</title>
        <authorList>
            <person name="Tuo L."/>
        </authorList>
    </citation>
    <scope>NUCLEOTIDE SEQUENCE [LARGE SCALE GENOMIC DNA]</scope>
    <source>
        <strain evidence="3 4">GBK3QG-3</strain>
    </source>
</reference>
<comment type="caution">
    <text evidence="3">The sequence shown here is derived from an EMBL/GenBank/DDBJ whole genome shotgun (WGS) entry which is preliminary data.</text>
</comment>
<protein>
    <submittedName>
        <fullName evidence="3">VanZ family protein</fullName>
    </submittedName>
</protein>
<dbReference type="Proteomes" id="UP000780875">
    <property type="component" value="Unassembled WGS sequence"/>
</dbReference>
<proteinExistence type="predicted"/>
<evidence type="ECO:0000313" key="4">
    <source>
        <dbReference type="Proteomes" id="UP000780875"/>
    </source>
</evidence>
<keyword evidence="1" id="KW-1133">Transmembrane helix</keyword>
<feature type="transmembrane region" description="Helical" evidence="1">
    <location>
        <begin position="82"/>
        <end position="99"/>
    </location>
</feature>
<dbReference type="Pfam" id="PF04892">
    <property type="entry name" value="VanZ"/>
    <property type="match status" value="1"/>
</dbReference>
<sequence>MASWLRDLGRDIGFSPATATQVRAEFLSNVLILVPVSLLGSLVWPRTTWRDWTAFGFLLAGAVELTQGLLLPHRMASYSDVVANTLGCLVGSGGVWVTRRLRRARTPSR</sequence>
<keyword evidence="4" id="KW-1185">Reference proteome</keyword>
<keyword evidence="1" id="KW-0812">Transmembrane</keyword>
<feature type="transmembrane region" description="Helical" evidence="1">
    <location>
        <begin position="52"/>
        <end position="70"/>
    </location>
</feature>
<accession>A0ABS7UCB8</accession>
<name>A0ABS7UCB8_9ACTN</name>
<evidence type="ECO:0000313" key="3">
    <source>
        <dbReference type="EMBL" id="MBZ5738494.1"/>
    </source>
</evidence>
<evidence type="ECO:0000256" key="1">
    <source>
        <dbReference type="SAM" id="Phobius"/>
    </source>
</evidence>
<dbReference type="InterPro" id="IPR006976">
    <property type="entry name" value="VanZ-like"/>
</dbReference>
<dbReference type="EMBL" id="JAIQZJ010000005">
    <property type="protein sequence ID" value="MBZ5738494.1"/>
    <property type="molecule type" value="Genomic_DNA"/>
</dbReference>
<evidence type="ECO:0000259" key="2">
    <source>
        <dbReference type="Pfam" id="PF04892"/>
    </source>
</evidence>
<keyword evidence="1" id="KW-0472">Membrane</keyword>
<gene>
    <name evidence="3" type="ORF">K8U61_10010</name>
</gene>
<organism evidence="3 4">
    <name type="scientific">Nocardioides mangrovi</name>
    <dbReference type="NCBI Taxonomy" id="2874580"/>
    <lineage>
        <taxon>Bacteria</taxon>
        <taxon>Bacillati</taxon>
        <taxon>Actinomycetota</taxon>
        <taxon>Actinomycetes</taxon>
        <taxon>Propionibacteriales</taxon>
        <taxon>Nocardioidaceae</taxon>
        <taxon>Nocardioides</taxon>
    </lineage>
</organism>